<evidence type="ECO:0000313" key="2">
    <source>
        <dbReference type="Proteomes" id="UP000037446"/>
    </source>
</evidence>
<dbReference type="STRING" id="1306953.J121_2149"/>
<proteinExistence type="predicted"/>
<dbReference type="AlphaFoldDB" id="A0A0L1KB82"/>
<gene>
    <name evidence="1" type="ORF">J121_2149</name>
</gene>
<evidence type="ECO:0000313" key="1">
    <source>
        <dbReference type="EMBL" id="KNH01134.1"/>
    </source>
</evidence>
<protein>
    <submittedName>
        <fullName evidence="1">Uncharacterized protein</fullName>
    </submittedName>
</protein>
<dbReference type="PATRIC" id="fig|1306953.7.peg.2224"/>
<accession>A0A0L1KB82</accession>
<reference evidence="1" key="1">
    <citation type="submission" date="2015-02" db="EMBL/GenBank/DDBJ databases">
        <authorList>
            <person name="Chooi Y.-H."/>
        </authorList>
    </citation>
    <scope>NUCLEOTIDE SEQUENCE [LARGE SCALE GENOMIC DNA]</scope>
    <source>
        <strain evidence="1">LAMA 915</strain>
    </source>
</reference>
<dbReference type="Proteomes" id="UP000037446">
    <property type="component" value="Unassembled WGS sequence"/>
</dbReference>
<name>A0A0L1KB82_9SPHN</name>
<organism evidence="1 2">
    <name type="scientific">Qipengyuania citrea LAMA 915</name>
    <dbReference type="NCBI Taxonomy" id="1306953"/>
    <lineage>
        <taxon>Bacteria</taxon>
        <taxon>Pseudomonadati</taxon>
        <taxon>Pseudomonadota</taxon>
        <taxon>Alphaproteobacteria</taxon>
        <taxon>Sphingomonadales</taxon>
        <taxon>Erythrobacteraceae</taxon>
        <taxon>Qipengyuania</taxon>
    </lineage>
</organism>
<sequence>MTLVAERRALTVAMRSGKARALLIPAWQVPINTITNSRPRA</sequence>
<comment type="caution">
    <text evidence="1">The sequence shown here is derived from an EMBL/GenBank/DDBJ whole genome shotgun (WGS) entry which is preliminary data.</text>
</comment>
<dbReference type="EMBL" id="JYNE01000027">
    <property type="protein sequence ID" value="KNH01134.1"/>
    <property type="molecule type" value="Genomic_DNA"/>
</dbReference>